<dbReference type="RefSeq" id="WP_141177703.1">
    <property type="nucleotide sequence ID" value="NZ_JBHUFX010000028.1"/>
</dbReference>
<accession>A0A506V299</accession>
<proteinExistence type="predicted"/>
<comment type="caution">
    <text evidence="1">The sequence shown here is derived from an EMBL/GenBank/DDBJ whole genome shotgun (WGS) entry which is preliminary data.</text>
</comment>
<keyword evidence="2" id="KW-1185">Reference proteome</keyword>
<dbReference type="EMBL" id="VHQI01000015">
    <property type="protein sequence ID" value="TPW39775.1"/>
    <property type="molecule type" value="Genomic_DNA"/>
</dbReference>
<protein>
    <submittedName>
        <fullName evidence="1">Uncharacterized protein</fullName>
    </submittedName>
</protein>
<dbReference type="Proteomes" id="UP000319523">
    <property type="component" value="Unassembled WGS sequence"/>
</dbReference>
<evidence type="ECO:0000313" key="2">
    <source>
        <dbReference type="Proteomes" id="UP000319523"/>
    </source>
</evidence>
<dbReference type="AlphaFoldDB" id="A0A506V299"/>
<name>A0A506V299_9GAMM</name>
<evidence type="ECO:0000313" key="1">
    <source>
        <dbReference type="EMBL" id="TPW39775.1"/>
    </source>
</evidence>
<gene>
    <name evidence="1" type="ORF">FKM52_18850</name>
</gene>
<sequence length="61" mass="6672">MLKDLKIYLPATLISPGNSASINYMNAAFSPYGKAPDIVTDLSGLLQLRSLSFIRAWLRSA</sequence>
<reference evidence="1 2" key="1">
    <citation type="submission" date="2019-06" db="EMBL/GenBank/DDBJ databases">
        <authorList>
            <person name="Yang Y."/>
        </authorList>
    </citation>
    <scope>NUCLEOTIDE SEQUENCE [LARGE SCALE GENOMIC DNA]</scope>
    <source>
        <strain evidence="1 2">BIT-26</strain>
    </source>
</reference>
<organism evidence="1 2">
    <name type="scientific">Mixta tenebrionis</name>
    <dbReference type="NCBI Taxonomy" id="2562439"/>
    <lineage>
        <taxon>Bacteria</taxon>
        <taxon>Pseudomonadati</taxon>
        <taxon>Pseudomonadota</taxon>
        <taxon>Gammaproteobacteria</taxon>
        <taxon>Enterobacterales</taxon>
        <taxon>Erwiniaceae</taxon>
        <taxon>Mixta</taxon>
    </lineage>
</organism>